<dbReference type="RefSeq" id="WP_190451228.1">
    <property type="nucleotide sequence ID" value="NZ_JAMPLM010000003.1"/>
</dbReference>
<organism evidence="8 9">
    <name type="scientific">Stenomitos frigidus AS-A4</name>
    <dbReference type="NCBI Taxonomy" id="2933935"/>
    <lineage>
        <taxon>Bacteria</taxon>
        <taxon>Bacillati</taxon>
        <taxon>Cyanobacteriota</taxon>
        <taxon>Cyanophyceae</taxon>
        <taxon>Leptolyngbyales</taxon>
        <taxon>Leptolyngbyaceae</taxon>
        <taxon>Stenomitos</taxon>
    </lineage>
</organism>
<feature type="binding site" evidence="6">
    <location>
        <begin position="16"/>
        <end position="18"/>
    </location>
    <ligand>
        <name>FMN</name>
        <dbReference type="ChEBI" id="CHEBI:58210"/>
    </ligand>
</feature>
<feature type="binding site" evidence="6">
    <location>
        <position position="10"/>
    </location>
    <ligand>
        <name>FMN</name>
        <dbReference type="ChEBI" id="CHEBI:58210"/>
    </ligand>
</feature>
<evidence type="ECO:0000256" key="1">
    <source>
        <dbReference type="ARBA" id="ARBA00022630"/>
    </source>
</evidence>
<dbReference type="InterPro" id="IPR003680">
    <property type="entry name" value="Flavodoxin_fold"/>
</dbReference>
<evidence type="ECO:0000259" key="7">
    <source>
        <dbReference type="Pfam" id="PF02525"/>
    </source>
</evidence>
<protein>
    <recommendedName>
        <fullName evidence="6">FMN dependent NADH:quinone oxidoreductase</fullName>
        <ecNumber evidence="6">1.6.5.-</ecNumber>
    </recommendedName>
    <alternativeName>
        <fullName evidence="6">Azo-dye reductase</fullName>
    </alternativeName>
    <alternativeName>
        <fullName evidence="6">FMN-dependent NADH-azo compound oxidoreductase</fullName>
    </alternativeName>
    <alternativeName>
        <fullName evidence="6">FMN-dependent NADH-azoreductase</fullName>
        <ecNumber evidence="6">1.7.1.17</ecNumber>
    </alternativeName>
</protein>
<gene>
    <name evidence="6" type="primary">azoR</name>
    <name evidence="8" type="ORF">NDI38_05500</name>
</gene>
<comment type="catalytic activity">
    <reaction evidence="5">
        <text>N,N-dimethyl-1,4-phenylenediamine + anthranilate + 2 NAD(+) = 2-(4-dimethylaminophenyl)diazenylbenzoate + 2 NADH + 2 H(+)</text>
        <dbReference type="Rhea" id="RHEA:55872"/>
        <dbReference type="ChEBI" id="CHEBI:15378"/>
        <dbReference type="ChEBI" id="CHEBI:15783"/>
        <dbReference type="ChEBI" id="CHEBI:16567"/>
        <dbReference type="ChEBI" id="CHEBI:57540"/>
        <dbReference type="ChEBI" id="CHEBI:57945"/>
        <dbReference type="ChEBI" id="CHEBI:71579"/>
        <dbReference type="EC" id="1.7.1.17"/>
    </reaction>
    <physiologicalReaction direction="right-to-left" evidence="5">
        <dbReference type="Rhea" id="RHEA:55874"/>
    </physiologicalReaction>
</comment>
<dbReference type="EMBL" id="JAMPLM010000003">
    <property type="protein sequence ID" value="MEP1057885.1"/>
    <property type="molecule type" value="Genomic_DNA"/>
</dbReference>
<comment type="caution">
    <text evidence="6">Lacks conserved residue(s) required for the propagation of feature annotation.</text>
</comment>
<dbReference type="HAMAP" id="MF_01216">
    <property type="entry name" value="Azoreductase_type1"/>
    <property type="match status" value="1"/>
</dbReference>
<dbReference type="InterPro" id="IPR023048">
    <property type="entry name" value="NADH:quinone_OxRdtase_FMN_depd"/>
</dbReference>
<dbReference type="EC" id="1.7.1.17" evidence="6"/>
<comment type="function">
    <text evidence="6">Also exhibits azoreductase activity. Catalyzes the reductive cleavage of the azo bond in aromatic azo compounds to the corresponding amines.</text>
</comment>
<feature type="domain" description="Flavodoxin-like fold" evidence="7">
    <location>
        <begin position="3"/>
        <end position="206"/>
    </location>
</feature>
<dbReference type="Pfam" id="PF02525">
    <property type="entry name" value="Flavodoxin_2"/>
    <property type="match status" value="1"/>
</dbReference>
<keyword evidence="1 6" id="KW-0285">Flavoprotein</keyword>
<reference evidence="8 9" key="1">
    <citation type="submission" date="2022-04" db="EMBL/GenBank/DDBJ databases">
        <title>Positive selection, recombination, and allopatry shape intraspecific diversity of widespread and dominant cyanobacteria.</title>
        <authorList>
            <person name="Wei J."/>
            <person name="Shu W."/>
            <person name="Hu C."/>
        </authorList>
    </citation>
    <scope>NUCLEOTIDE SEQUENCE [LARGE SCALE GENOMIC DNA]</scope>
    <source>
        <strain evidence="8 9">AS-A4</strain>
    </source>
</reference>
<keyword evidence="4 6" id="KW-0520">NAD</keyword>
<dbReference type="EC" id="1.6.5.-" evidence="6"/>
<dbReference type="PANTHER" id="PTHR43741">
    <property type="entry name" value="FMN-DEPENDENT NADH-AZOREDUCTASE 1"/>
    <property type="match status" value="1"/>
</dbReference>
<evidence type="ECO:0000313" key="9">
    <source>
        <dbReference type="Proteomes" id="UP001476950"/>
    </source>
</evidence>
<evidence type="ECO:0000256" key="4">
    <source>
        <dbReference type="ARBA" id="ARBA00023027"/>
    </source>
</evidence>
<keyword evidence="3 6" id="KW-0560">Oxidoreductase</keyword>
<comment type="function">
    <text evidence="6">Quinone reductase that provides resistance to thiol-specific stress caused by electrophilic quinones.</text>
</comment>
<comment type="caution">
    <text evidence="8">The sequence shown here is derived from an EMBL/GenBank/DDBJ whole genome shotgun (WGS) entry which is preliminary data.</text>
</comment>
<evidence type="ECO:0000256" key="2">
    <source>
        <dbReference type="ARBA" id="ARBA00022643"/>
    </source>
</evidence>
<proteinExistence type="inferred from homology"/>
<dbReference type="Gene3D" id="3.40.50.360">
    <property type="match status" value="1"/>
</dbReference>
<evidence type="ECO:0000313" key="8">
    <source>
        <dbReference type="EMBL" id="MEP1057885.1"/>
    </source>
</evidence>
<evidence type="ECO:0000256" key="3">
    <source>
        <dbReference type="ARBA" id="ARBA00023002"/>
    </source>
</evidence>
<dbReference type="InterPro" id="IPR029039">
    <property type="entry name" value="Flavoprotein-like_sf"/>
</dbReference>
<evidence type="ECO:0000256" key="6">
    <source>
        <dbReference type="HAMAP-Rule" id="MF_01216"/>
    </source>
</evidence>
<dbReference type="SUPFAM" id="SSF52218">
    <property type="entry name" value="Flavoproteins"/>
    <property type="match status" value="1"/>
</dbReference>
<dbReference type="PANTHER" id="PTHR43741:SF2">
    <property type="entry name" value="FMN-DEPENDENT NADH:QUINONE OXIDOREDUCTASE"/>
    <property type="match status" value="1"/>
</dbReference>
<keyword evidence="9" id="KW-1185">Reference proteome</keyword>
<sequence>MAHLLHIDSSPRGERSQSRRLTREFVEQWQQVHPGDTVSYRDVGRNPVPHIDEPWIAAAFTPPEKHTPQLQEAIHLSDQLVDEFLAADIYIIGVPMYNFSVPSSFKAYIDQIVRVGRTVAFEPDDAANVFKPLVLGKKMFVIEARGDSGFQPGGRYEKMNHHDPYLVTVFGFMGITDITFIHVENDEYGGQKLAESIASARTQVAQLVGSNT</sequence>
<comment type="cofactor">
    <cofactor evidence="6">
        <name>FMN</name>
        <dbReference type="ChEBI" id="CHEBI:58210"/>
    </cofactor>
    <text evidence="6">Binds 1 FMN per subunit.</text>
</comment>
<comment type="similarity">
    <text evidence="6">Belongs to the azoreductase type 1 family.</text>
</comment>
<comment type="catalytic activity">
    <reaction evidence="6">
        <text>2 a quinone + NADH + H(+) = 2 a 1,4-benzosemiquinone + NAD(+)</text>
        <dbReference type="Rhea" id="RHEA:65952"/>
        <dbReference type="ChEBI" id="CHEBI:15378"/>
        <dbReference type="ChEBI" id="CHEBI:57540"/>
        <dbReference type="ChEBI" id="CHEBI:57945"/>
        <dbReference type="ChEBI" id="CHEBI:132124"/>
        <dbReference type="ChEBI" id="CHEBI:134225"/>
    </reaction>
</comment>
<dbReference type="InterPro" id="IPR050104">
    <property type="entry name" value="FMN-dep_NADH:Q_OxRdtase_AzoR1"/>
</dbReference>
<name>A0ABV0KHM4_9CYAN</name>
<evidence type="ECO:0000256" key="5">
    <source>
        <dbReference type="ARBA" id="ARBA00048542"/>
    </source>
</evidence>
<dbReference type="Proteomes" id="UP001476950">
    <property type="component" value="Unassembled WGS sequence"/>
</dbReference>
<accession>A0ABV0KHM4</accession>
<feature type="binding site" evidence="6">
    <location>
        <begin position="96"/>
        <end position="99"/>
    </location>
    <ligand>
        <name>FMN</name>
        <dbReference type="ChEBI" id="CHEBI:58210"/>
    </ligand>
</feature>
<comment type="subunit">
    <text evidence="6">Homodimer.</text>
</comment>
<keyword evidence="2 6" id="KW-0288">FMN</keyword>